<protein>
    <submittedName>
        <fullName evidence="1">Uncharacterized protein</fullName>
    </submittedName>
</protein>
<accession>A0A8H3GDY2</accession>
<name>A0A8H3GDY2_9AGAM</name>
<sequence>MWTNVHEKKINVPVGVWASDEAGREAGRLMQRQTIELYNGFRPNLIDIGGMTGDEVDSIIAKLIEELGDGSKWQLEIPYDFIWAVKV</sequence>
<organism evidence="1 2">
    <name type="scientific">Rhizoctonia solani</name>
    <dbReference type="NCBI Taxonomy" id="456999"/>
    <lineage>
        <taxon>Eukaryota</taxon>
        <taxon>Fungi</taxon>
        <taxon>Dikarya</taxon>
        <taxon>Basidiomycota</taxon>
        <taxon>Agaricomycotina</taxon>
        <taxon>Agaricomycetes</taxon>
        <taxon>Cantharellales</taxon>
        <taxon>Ceratobasidiaceae</taxon>
        <taxon>Rhizoctonia</taxon>
    </lineage>
</organism>
<dbReference type="AlphaFoldDB" id="A0A8H3GDY2"/>
<dbReference type="EMBL" id="CAJMXA010000850">
    <property type="protein sequence ID" value="CAE6444832.1"/>
    <property type="molecule type" value="Genomic_DNA"/>
</dbReference>
<evidence type="ECO:0000313" key="2">
    <source>
        <dbReference type="Proteomes" id="UP000663853"/>
    </source>
</evidence>
<proteinExistence type="predicted"/>
<dbReference type="Proteomes" id="UP000663853">
    <property type="component" value="Unassembled WGS sequence"/>
</dbReference>
<comment type="caution">
    <text evidence="1">The sequence shown here is derived from an EMBL/GenBank/DDBJ whole genome shotgun (WGS) entry which is preliminary data.</text>
</comment>
<evidence type="ECO:0000313" key="1">
    <source>
        <dbReference type="EMBL" id="CAE6444832.1"/>
    </source>
</evidence>
<reference evidence="1" key="1">
    <citation type="submission" date="2021-01" db="EMBL/GenBank/DDBJ databases">
        <authorList>
            <person name="Kaushik A."/>
        </authorList>
    </citation>
    <scope>NUCLEOTIDE SEQUENCE</scope>
    <source>
        <strain evidence="1">AG6-10EEA</strain>
    </source>
</reference>
<gene>
    <name evidence="1" type="ORF">RDB_LOCUS41260</name>
</gene>